<evidence type="ECO:0000259" key="12">
    <source>
        <dbReference type="PROSITE" id="PS50011"/>
    </source>
</evidence>
<name>A0AA36DBT2_9BILA</name>
<evidence type="ECO:0000256" key="10">
    <source>
        <dbReference type="PROSITE-ProRule" id="PRU10141"/>
    </source>
</evidence>
<dbReference type="AlphaFoldDB" id="A0AA36DBT2"/>
<evidence type="ECO:0000256" key="6">
    <source>
        <dbReference type="ARBA" id="ARBA00022840"/>
    </source>
</evidence>
<feature type="compositionally biased region" description="Basic residues" evidence="11">
    <location>
        <begin position="1"/>
        <end position="14"/>
    </location>
</feature>
<evidence type="ECO:0000256" key="2">
    <source>
        <dbReference type="ARBA" id="ARBA00022527"/>
    </source>
</evidence>
<keyword evidence="4 10" id="KW-0547">Nucleotide-binding</keyword>
<evidence type="ECO:0000256" key="9">
    <source>
        <dbReference type="ARBA" id="ARBA00061380"/>
    </source>
</evidence>
<dbReference type="Proteomes" id="UP001177023">
    <property type="component" value="Unassembled WGS sequence"/>
</dbReference>
<organism evidence="13 14">
    <name type="scientific">Mesorhabditis spiculigera</name>
    <dbReference type="NCBI Taxonomy" id="96644"/>
    <lineage>
        <taxon>Eukaryota</taxon>
        <taxon>Metazoa</taxon>
        <taxon>Ecdysozoa</taxon>
        <taxon>Nematoda</taxon>
        <taxon>Chromadorea</taxon>
        <taxon>Rhabditida</taxon>
        <taxon>Rhabditina</taxon>
        <taxon>Rhabditomorpha</taxon>
        <taxon>Rhabditoidea</taxon>
        <taxon>Rhabditidae</taxon>
        <taxon>Mesorhabditinae</taxon>
        <taxon>Mesorhabditis</taxon>
    </lineage>
</organism>
<evidence type="ECO:0000256" key="4">
    <source>
        <dbReference type="ARBA" id="ARBA00022741"/>
    </source>
</evidence>
<evidence type="ECO:0000256" key="1">
    <source>
        <dbReference type="ARBA" id="ARBA00012513"/>
    </source>
</evidence>
<dbReference type="CDD" id="cd14211">
    <property type="entry name" value="STKc_HIPK"/>
    <property type="match status" value="1"/>
</dbReference>
<dbReference type="GO" id="GO:0004713">
    <property type="term" value="F:protein tyrosine kinase activity"/>
    <property type="evidence" value="ECO:0007669"/>
    <property type="project" value="TreeGrafter"/>
</dbReference>
<keyword evidence="6 10" id="KW-0067">ATP-binding</keyword>
<dbReference type="Gene3D" id="1.10.510.10">
    <property type="entry name" value="Transferase(Phosphotransferase) domain 1"/>
    <property type="match status" value="1"/>
</dbReference>
<dbReference type="InterPro" id="IPR008271">
    <property type="entry name" value="Ser/Thr_kinase_AS"/>
</dbReference>
<dbReference type="PANTHER" id="PTHR24058:SF17">
    <property type="entry name" value="HOMEODOMAIN INTERACTING PROTEIN KINASE, ISOFORM D"/>
    <property type="match status" value="1"/>
</dbReference>
<feature type="region of interest" description="Disordered" evidence="11">
    <location>
        <begin position="705"/>
        <end position="739"/>
    </location>
</feature>
<feature type="region of interest" description="Disordered" evidence="11">
    <location>
        <begin position="1"/>
        <end position="30"/>
    </location>
</feature>
<evidence type="ECO:0000256" key="3">
    <source>
        <dbReference type="ARBA" id="ARBA00022679"/>
    </source>
</evidence>
<evidence type="ECO:0000256" key="5">
    <source>
        <dbReference type="ARBA" id="ARBA00022777"/>
    </source>
</evidence>
<keyword evidence="2" id="KW-0723">Serine/threonine-protein kinase</keyword>
<dbReference type="Gene3D" id="3.30.200.20">
    <property type="entry name" value="Phosphorylase Kinase, domain 1"/>
    <property type="match status" value="1"/>
</dbReference>
<dbReference type="EC" id="2.7.11.1" evidence="1"/>
<dbReference type="InterPro" id="IPR050494">
    <property type="entry name" value="Ser_Thr_dual-spec_kinase"/>
</dbReference>
<dbReference type="InterPro" id="IPR011009">
    <property type="entry name" value="Kinase-like_dom_sf"/>
</dbReference>
<keyword evidence="3" id="KW-0808">Transferase</keyword>
<gene>
    <name evidence="13" type="ORF">MSPICULIGERA_LOCUS22458</name>
</gene>
<dbReference type="GO" id="GO:0004674">
    <property type="term" value="F:protein serine/threonine kinase activity"/>
    <property type="evidence" value="ECO:0007669"/>
    <property type="project" value="UniProtKB-KW"/>
</dbReference>
<dbReference type="PANTHER" id="PTHR24058">
    <property type="entry name" value="DUAL SPECIFICITY PROTEIN KINASE"/>
    <property type="match status" value="1"/>
</dbReference>
<dbReference type="EMBL" id="CATQJA010002693">
    <property type="protein sequence ID" value="CAJ0584401.1"/>
    <property type="molecule type" value="Genomic_DNA"/>
</dbReference>
<dbReference type="SUPFAM" id="SSF56112">
    <property type="entry name" value="Protein kinase-like (PK-like)"/>
    <property type="match status" value="1"/>
</dbReference>
<feature type="domain" description="Protein kinase" evidence="12">
    <location>
        <begin position="125"/>
        <end position="463"/>
    </location>
</feature>
<comment type="similarity">
    <text evidence="9">Belongs to the protein kinase superfamily. CMGC Ser/Thr protein kinase family. HIPK subfamily.</text>
</comment>
<dbReference type="InterPro" id="IPR000719">
    <property type="entry name" value="Prot_kinase_dom"/>
</dbReference>
<dbReference type="GO" id="GO:0005634">
    <property type="term" value="C:nucleus"/>
    <property type="evidence" value="ECO:0007669"/>
    <property type="project" value="TreeGrafter"/>
</dbReference>
<reference evidence="13" key="1">
    <citation type="submission" date="2023-06" db="EMBL/GenBank/DDBJ databases">
        <authorList>
            <person name="Delattre M."/>
        </authorList>
    </citation>
    <scope>NUCLEOTIDE SEQUENCE</scope>
    <source>
        <strain evidence="13">AF72</strain>
    </source>
</reference>
<dbReference type="SMART" id="SM00220">
    <property type="entry name" value="S_TKc"/>
    <property type="match status" value="1"/>
</dbReference>
<keyword evidence="14" id="KW-1185">Reference proteome</keyword>
<keyword evidence="5" id="KW-0418">Kinase</keyword>
<accession>A0AA36DBT2</accession>
<feature type="non-terminal residue" evidence="13">
    <location>
        <position position="1"/>
    </location>
</feature>
<dbReference type="FunFam" id="1.10.510.10:FF:000029">
    <property type="entry name" value="Homeodomain-interacting protein kinase 2 isoform 1"/>
    <property type="match status" value="1"/>
</dbReference>
<dbReference type="Pfam" id="PF00069">
    <property type="entry name" value="Pkinase"/>
    <property type="match status" value="1"/>
</dbReference>
<dbReference type="PROSITE" id="PS00108">
    <property type="entry name" value="PROTEIN_KINASE_ST"/>
    <property type="match status" value="1"/>
</dbReference>
<comment type="catalytic activity">
    <reaction evidence="7">
        <text>L-threonyl-[protein] + ATP = O-phospho-L-threonyl-[protein] + ADP + H(+)</text>
        <dbReference type="Rhea" id="RHEA:46608"/>
        <dbReference type="Rhea" id="RHEA-COMP:11060"/>
        <dbReference type="Rhea" id="RHEA-COMP:11605"/>
        <dbReference type="ChEBI" id="CHEBI:15378"/>
        <dbReference type="ChEBI" id="CHEBI:30013"/>
        <dbReference type="ChEBI" id="CHEBI:30616"/>
        <dbReference type="ChEBI" id="CHEBI:61977"/>
        <dbReference type="ChEBI" id="CHEBI:456216"/>
        <dbReference type="EC" id="2.7.11.1"/>
    </reaction>
</comment>
<sequence>MRKAAAQRKRHHHTAQPMPPENLGSSSTQVLLGADTLQQLPTEEQRATLKRKQEHELEKDRSAMTLAVKAPPKPVHPQAVHSTTQQATAAKFMPKATAGRTKQSTEGEYQLIKNEVLVSPYRNQYEVLEFLGKGTFGQVVKAWKKGTNEIVAIKILKKHPSYARQGQIEVSILSRLSSENAEEYNFVRAFECFQHKSHTCLVFEMLEQNLYDFLKQNKFQPLPLNSIRPIVQQVLTALMKLKHLGLIHADLKPENIMLVDPGNQPFRVKVIDFGSASHRSKAVTNTYLQSRYYRAPEIILGLPFKEAIDMWSLGCVIAELFLGWPLYPGSSEYDQIRYIVQTQGLPPIEMLEAAAKVHRFFKEIKVTNGGPGQNYWRLKTTEEFEQSSAHTKSKETRKYIFNCLDDVPRAYQQHALYPIDNDPVEAACDRMDRQEFVDLLKKMLVLNQDYRLPPYEGLQHNFVTMSHLSNYSQSKYVRNALRSMEVTVRSRVQQAAAQNPALLRVAQAPTAPVVAPQPQIAPPALAPAPIVQAAPQPDLTHVLNQYGAAVAAATARQQQQYIFAPQPTGLVPQFVPVSIMDPNLLAAQAQAAWPTGQGVIGWPAAAAAALFPNGCFPNDLLSQANAVNQAAALAARAAAAGNSQFSQMLAATAQSQPKVFPNLTQQIPHLAQATGVPNFDDPAWAASVGLLPGAAAALAHAQREAAAASTSGQQRQKESGVHSSGEPTPIPRPTARLPDASPAVSVITLNSNDDDSRHALSQGVSGMQQQNLQQNMQHGLQHNLLQHHQDLATALAAFTSFEQANQAAAVAAAVAGRKPSTKCAVVRPMIDVNREGDLIQQQQQQQHHAQQQQQSAEMALLNAALWQQQHQHQHQHH</sequence>
<dbReference type="PROSITE" id="PS50011">
    <property type="entry name" value="PROTEIN_KINASE_DOM"/>
    <property type="match status" value="1"/>
</dbReference>
<evidence type="ECO:0000313" key="14">
    <source>
        <dbReference type="Proteomes" id="UP001177023"/>
    </source>
</evidence>
<dbReference type="PROSITE" id="PS00107">
    <property type="entry name" value="PROTEIN_KINASE_ATP"/>
    <property type="match status" value="1"/>
</dbReference>
<dbReference type="GO" id="GO:0005524">
    <property type="term" value="F:ATP binding"/>
    <property type="evidence" value="ECO:0007669"/>
    <property type="project" value="UniProtKB-UniRule"/>
</dbReference>
<comment type="caution">
    <text evidence="13">The sequence shown here is derived from an EMBL/GenBank/DDBJ whole genome shotgun (WGS) entry which is preliminary data.</text>
</comment>
<proteinExistence type="inferred from homology"/>
<dbReference type="GO" id="GO:0005737">
    <property type="term" value="C:cytoplasm"/>
    <property type="evidence" value="ECO:0007669"/>
    <property type="project" value="TreeGrafter"/>
</dbReference>
<protein>
    <recommendedName>
        <fullName evidence="1">non-specific serine/threonine protein kinase</fullName>
        <ecNumber evidence="1">2.7.11.1</ecNumber>
    </recommendedName>
</protein>
<evidence type="ECO:0000313" key="13">
    <source>
        <dbReference type="EMBL" id="CAJ0584401.1"/>
    </source>
</evidence>
<evidence type="ECO:0000256" key="8">
    <source>
        <dbReference type="ARBA" id="ARBA00048679"/>
    </source>
</evidence>
<feature type="binding site" evidence="10">
    <location>
        <position position="154"/>
    </location>
    <ligand>
        <name>ATP</name>
        <dbReference type="ChEBI" id="CHEBI:30616"/>
    </ligand>
</feature>
<dbReference type="InterPro" id="IPR017441">
    <property type="entry name" value="Protein_kinase_ATP_BS"/>
</dbReference>
<comment type="catalytic activity">
    <reaction evidence="8">
        <text>L-seryl-[protein] + ATP = O-phospho-L-seryl-[protein] + ADP + H(+)</text>
        <dbReference type="Rhea" id="RHEA:17989"/>
        <dbReference type="Rhea" id="RHEA-COMP:9863"/>
        <dbReference type="Rhea" id="RHEA-COMP:11604"/>
        <dbReference type="ChEBI" id="CHEBI:15378"/>
        <dbReference type="ChEBI" id="CHEBI:29999"/>
        <dbReference type="ChEBI" id="CHEBI:30616"/>
        <dbReference type="ChEBI" id="CHEBI:83421"/>
        <dbReference type="ChEBI" id="CHEBI:456216"/>
        <dbReference type="EC" id="2.7.11.1"/>
    </reaction>
</comment>
<evidence type="ECO:0000256" key="11">
    <source>
        <dbReference type="SAM" id="MobiDB-lite"/>
    </source>
</evidence>
<evidence type="ECO:0000256" key="7">
    <source>
        <dbReference type="ARBA" id="ARBA00047899"/>
    </source>
</evidence>